<dbReference type="RefSeq" id="WP_038092446.1">
    <property type="nucleotide sequence ID" value="NZ_JQSG02000003.1"/>
</dbReference>
<keyword evidence="1" id="KW-1133">Transmembrane helix</keyword>
<dbReference type="GO" id="GO:0005886">
    <property type="term" value="C:plasma membrane"/>
    <property type="evidence" value="ECO:0007669"/>
    <property type="project" value="TreeGrafter"/>
</dbReference>
<feature type="transmembrane region" description="Helical" evidence="1">
    <location>
        <begin position="178"/>
        <end position="200"/>
    </location>
</feature>
<sequence>MHPALSVIFFTVVSGAGFGLYSLTAILQLFRLGPAMDRSELLSALITAFVLIVAGLISSTGHLANPKNAWRSFMRVKTSWLSREAVLAVIFFPFALLYLLGVYLYGAHVPVFFGLMGVIAIVLGFMTVFATGMIYACLKTMRQWNTPLVPANYLLMGLTLGALFHLAIEAYYGANLQFIIGVAGTALVMTGVMKGIYYFWIAKTSGPSINTATTFTRATVRLLDVGHTAGTFLTEEFGYRVEPGRLKLLKTAVFALGFILPLILIVVAGAADGGAFALTVFAVLSSLAGKGVERWLFFAEARHVVNLYHGAQHT</sequence>
<feature type="transmembrane region" description="Helical" evidence="1">
    <location>
        <begin position="111"/>
        <end position="138"/>
    </location>
</feature>
<feature type="transmembrane region" description="Helical" evidence="1">
    <location>
        <begin position="85"/>
        <end position="105"/>
    </location>
</feature>
<feature type="transmembrane region" description="Helical" evidence="1">
    <location>
        <begin position="248"/>
        <end position="268"/>
    </location>
</feature>
<dbReference type="Pfam" id="PF04976">
    <property type="entry name" value="DmsC"/>
    <property type="match status" value="1"/>
</dbReference>
<evidence type="ECO:0000313" key="2">
    <source>
        <dbReference type="EMBL" id="OBS09662.1"/>
    </source>
</evidence>
<reference evidence="2 3" key="1">
    <citation type="journal article" date="2014" name="Genome Announc.">
        <title>Draft Genome Sequence of the Iron-Oxidizing, Acidophilic, and Halotolerant 'Thiobacillus prosperus' Type Strain DSM 5130.</title>
        <authorList>
            <person name="Ossandon F.J."/>
            <person name="Cardenas J.P."/>
            <person name="Corbett M."/>
            <person name="Quatrini R."/>
            <person name="Holmes D.S."/>
            <person name="Watkin E."/>
        </authorList>
    </citation>
    <scope>NUCLEOTIDE SEQUENCE [LARGE SCALE GENOMIC DNA]</scope>
    <source>
        <strain evidence="2 3">DSM 5130</strain>
    </source>
</reference>
<accession>A0A1A6C525</accession>
<feature type="transmembrane region" description="Helical" evidence="1">
    <location>
        <begin position="274"/>
        <end position="292"/>
    </location>
</feature>
<keyword evidence="3" id="KW-1185">Reference proteome</keyword>
<keyword evidence="1" id="KW-0812">Transmembrane</keyword>
<dbReference type="PANTHER" id="PTHR38095:SF1">
    <property type="entry name" value="ANAEROBIC DIMETHYL SULFOXIDE REDUCTASE CHAIN YNFH"/>
    <property type="match status" value="1"/>
</dbReference>
<dbReference type="EMBL" id="JQSG02000003">
    <property type="protein sequence ID" value="OBS09662.1"/>
    <property type="molecule type" value="Genomic_DNA"/>
</dbReference>
<dbReference type="Proteomes" id="UP000029273">
    <property type="component" value="Unassembled WGS sequence"/>
</dbReference>
<name>A0A1A6C525_9GAMM</name>
<feature type="transmembrane region" description="Helical" evidence="1">
    <location>
        <begin position="7"/>
        <end position="30"/>
    </location>
</feature>
<feature type="transmembrane region" description="Helical" evidence="1">
    <location>
        <begin position="42"/>
        <end position="64"/>
    </location>
</feature>
<organism evidence="2 3">
    <name type="scientific">Acidihalobacter prosperus</name>
    <dbReference type="NCBI Taxonomy" id="160660"/>
    <lineage>
        <taxon>Bacteria</taxon>
        <taxon>Pseudomonadati</taxon>
        <taxon>Pseudomonadota</taxon>
        <taxon>Gammaproteobacteria</taxon>
        <taxon>Chromatiales</taxon>
        <taxon>Ectothiorhodospiraceae</taxon>
        <taxon>Acidihalobacter</taxon>
    </lineage>
</organism>
<dbReference type="InterPro" id="IPR007059">
    <property type="entry name" value="DmsC"/>
</dbReference>
<proteinExistence type="predicted"/>
<dbReference type="STRING" id="160660.BJI67_02850"/>
<keyword evidence="1" id="KW-0472">Membrane</keyword>
<dbReference type="GO" id="GO:0009390">
    <property type="term" value="C:dimethyl sulfoxide reductase complex"/>
    <property type="evidence" value="ECO:0007669"/>
    <property type="project" value="TreeGrafter"/>
</dbReference>
<protein>
    <submittedName>
        <fullName evidence="2">Anaerobic dimethyl sulfoxide reductase chain C</fullName>
    </submittedName>
</protein>
<comment type="caution">
    <text evidence="2">The sequence shown here is derived from an EMBL/GenBank/DDBJ whole genome shotgun (WGS) entry which is preliminary data.</text>
</comment>
<evidence type="ECO:0000256" key="1">
    <source>
        <dbReference type="SAM" id="Phobius"/>
    </source>
</evidence>
<dbReference type="GO" id="GO:0009389">
    <property type="term" value="F:dimethyl sulfoxide reductase activity"/>
    <property type="evidence" value="ECO:0007669"/>
    <property type="project" value="TreeGrafter"/>
</dbReference>
<feature type="transmembrane region" description="Helical" evidence="1">
    <location>
        <begin position="150"/>
        <end position="172"/>
    </location>
</feature>
<evidence type="ECO:0000313" key="3">
    <source>
        <dbReference type="Proteomes" id="UP000029273"/>
    </source>
</evidence>
<dbReference type="AlphaFoldDB" id="A0A1A6C525"/>
<gene>
    <name evidence="2" type="ORF">Thpro_021990</name>
</gene>
<dbReference type="GO" id="GO:0019645">
    <property type="term" value="P:anaerobic electron transport chain"/>
    <property type="evidence" value="ECO:0007669"/>
    <property type="project" value="InterPro"/>
</dbReference>
<dbReference type="OrthoDB" id="5520897at2"/>
<dbReference type="PANTHER" id="PTHR38095">
    <property type="entry name" value="ANAEROBIC DIMETHYL SULFOXIDE REDUCTASE CHAIN YNFH"/>
    <property type="match status" value="1"/>
</dbReference>